<feature type="transmembrane region" description="Helical" evidence="1">
    <location>
        <begin position="48"/>
        <end position="67"/>
    </location>
</feature>
<keyword evidence="1" id="KW-0812">Transmembrane</keyword>
<dbReference type="Proteomes" id="UP000199623">
    <property type="component" value="Unassembled WGS sequence"/>
</dbReference>
<evidence type="ECO:0000313" key="2">
    <source>
        <dbReference type="EMBL" id="SDH41391.1"/>
    </source>
</evidence>
<dbReference type="OrthoDB" id="3696538at2"/>
<gene>
    <name evidence="2" type="ORF">SAMN05216553_12149</name>
</gene>
<name>A0A1G8C791_9PSEU</name>
<keyword evidence="1" id="KW-1133">Transmembrane helix</keyword>
<evidence type="ECO:0000256" key="1">
    <source>
        <dbReference type="SAM" id="Phobius"/>
    </source>
</evidence>
<dbReference type="AlphaFoldDB" id="A0A1G8C791"/>
<dbReference type="STRING" id="200378.SAMN05216553_12149"/>
<keyword evidence="1" id="KW-0472">Membrane</keyword>
<keyword evidence="3" id="KW-1185">Reference proteome</keyword>
<organism evidence="2 3">
    <name type="scientific">Lentzea fradiae</name>
    <dbReference type="NCBI Taxonomy" id="200378"/>
    <lineage>
        <taxon>Bacteria</taxon>
        <taxon>Bacillati</taxon>
        <taxon>Actinomycetota</taxon>
        <taxon>Actinomycetes</taxon>
        <taxon>Pseudonocardiales</taxon>
        <taxon>Pseudonocardiaceae</taxon>
        <taxon>Lentzea</taxon>
    </lineage>
</organism>
<protein>
    <submittedName>
        <fullName evidence="2">Uncharacterized protein</fullName>
    </submittedName>
</protein>
<feature type="transmembrane region" description="Helical" evidence="1">
    <location>
        <begin position="73"/>
        <end position="91"/>
    </location>
</feature>
<dbReference type="EMBL" id="FNCC01000021">
    <property type="protein sequence ID" value="SDH41391.1"/>
    <property type="molecule type" value="Genomic_DNA"/>
</dbReference>
<evidence type="ECO:0000313" key="3">
    <source>
        <dbReference type="Proteomes" id="UP000199623"/>
    </source>
</evidence>
<sequence length="110" mass="11579">MNAISVTPTQMLAAVGVLLVLVLVWRAGSRRAKAAANAARTSVRLMSLGGRVVVNAVLIVIVQWVVVTHGGNGWLLFAVLGVPALLASYTLTKALTVTTYEPRGRGGDRK</sequence>
<feature type="transmembrane region" description="Helical" evidence="1">
    <location>
        <begin position="6"/>
        <end position="27"/>
    </location>
</feature>
<accession>A0A1G8C791</accession>
<reference evidence="3" key="1">
    <citation type="submission" date="2016-10" db="EMBL/GenBank/DDBJ databases">
        <authorList>
            <person name="Varghese N."/>
            <person name="Submissions S."/>
        </authorList>
    </citation>
    <scope>NUCLEOTIDE SEQUENCE [LARGE SCALE GENOMIC DNA]</scope>
    <source>
        <strain evidence="3">CGMCC 4.3506</strain>
    </source>
</reference>
<proteinExistence type="predicted"/>